<evidence type="ECO:0000313" key="2">
    <source>
        <dbReference type="EMBL" id="PRZ42420.1"/>
    </source>
</evidence>
<dbReference type="InterPro" id="IPR023606">
    <property type="entry name" value="CoA-Trfase_III_dom_1_sf"/>
</dbReference>
<dbReference type="InterPro" id="IPR003673">
    <property type="entry name" value="CoA-Trfase_fam_III"/>
</dbReference>
<accession>A0A2T1A1D4</accession>
<dbReference type="OrthoDB" id="9797653at2"/>
<protein>
    <submittedName>
        <fullName evidence="2">Formyl-CoA transferase</fullName>
    </submittedName>
</protein>
<evidence type="ECO:0000256" key="1">
    <source>
        <dbReference type="ARBA" id="ARBA00022679"/>
    </source>
</evidence>
<comment type="caution">
    <text evidence="2">The sequence shown here is derived from an EMBL/GenBank/DDBJ whole genome shotgun (WGS) entry which is preliminary data.</text>
</comment>
<dbReference type="InterPro" id="IPR044855">
    <property type="entry name" value="CoA-Trfase_III_dom3_sf"/>
</dbReference>
<dbReference type="AlphaFoldDB" id="A0A2T1A1D4"/>
<dbReference type="Pfam" id="PF02515">
    <property type="entry name" value="CoA_transf_3"/>
    <property type="match status" value="1"/>
</dbReference>
<dbReference type="EMBL" id="PVUE01000005">
    <property type="protein sequence ID" value="PRZ42420.1"/>
    <property type="molecule type" value="Genomic_DNA"/>
</dbReference>
<dbReference type="PANTHER" id="PTHR48207">
    <property type="entry name" value="SUCCINATE--HYDROXYMETHYLGLUTARATE COA-TRANSFERASE"/>
    <property type="match status" value="1"/>
</dbReference>
<dbReference type="Gene3D" id="3.30.1540.10">
    <property type="entry name" value="formyl-coa transferase, domain 3"/>
    <property type="match status" value="1"/>
</dbReference>
<dbReference type="InterPro" id="IPR050483">
    <property type="entry name" value="CoA-transferase_III_domain"/>
</dbReference>
<dbReference type="PANTHER" id="PTHR48207:SF3">
    <property type="entry name" value="SUCCINATE--HYDROXYMETHYLGLUTARATE COA-TRANSFERASE"/>
    <property type="match status" value="1"/>
</dbReference>
<organism evidence="2 3">
    <name type="scientific">Antricoccus suffuscus</name>
    <dbReference type="NCBI Taxonomy" id="1629062"/>
    <lineage>
        <taxon>Bacteria</taxon>
        <taxon>Bacillati</taxon>
        <taxon>Actinomycetota</taxon>
        <taxon>Actinomycetes</taxon>
        <taxon>Geodermatophilales</taxon>
        <taxon>Antricoccaceae</taxon>
        <taxon>Antricoccus</taxon>
    </lineage>
</organism>
<keyword evidence="1 2" id="KW-0808">Transferase</keyword>
<evidence type="ECO:0000313" key="3">
    <source>
        <dbReference type="Proteomes" id="UP000237752"/>
    </source>
</evidence>
<proteinExistence type="predicted"/>
<dbReference type="RefSeq" id="WP_106348465.1">
    <property type="nucleotide sequence ID" value="NZ_PVUE01000005.1"/>
</dbReference>
<dbReference type="GO" id="GO:0008410">
    <property type="term" value="F:CoA-transferase activity"/>
    <property type="evidence" value="ECO:0007669"/>
    <property type="project" value="TreeGrafter"/>
</dbReference>
<keyword evidence="3" id="KW-1185">Reference proteome</keyword>
<sequence>MAGPFAGITVVEFGQFVVVPFCSQLLADSGARVIKVEPLRGDAYRSGVGQLAPGFTRQFLIKNRGKESVSIDLAHPDAAPVIEELIKLADVVLINLSPSAVKRRGLDYERVAALNPRAIYGAATAYGQIGPEAPLPGMDVVVQARSGLMSSLAAENDGTPHHSEVQATDYASALLLYGGISAALYARTNTGKGQRVDVALLGGALALQNNSLAHHVAEDGWREDFVHETLPAMRRARATRAEVEAERISHRADPPGHTAHYRAFATKDGFLAVGAGSPNTRERLAALVGVDSVLATEQPATFGARLKEALLTRTNEEWIADLRAADIPVAPVRHIEEMLFDEHAIAEGLIAEYDHPVVGKFRGIGVPIRMSDTPMGGSPPTPSFAAHTASVLSEIGYTAAQISTLADSGAVHVAGDGVSSPNSNEE</sequence>
<name>A0A2T1A1D4_9ACTN</name>
<dbReference type="SUPFAM" id="SSF89796">
    <property type="entry name" value="CoA-transferase family III (CaiB/BaiF)"/>
    <property type="match status" value="1"/>
</dbReference>
<gene>
    <name evidence="2" type="ORF">CLV47_10538</name>
</gene>
<reference evidence="2 3" key="1">
    <citation type="submission" date="2018-03" db="EMBL/GenBank/DDBJ databases">
        <title>Genomic Encyclopedia of Archaeal and Bacterial Type Strains, Phase II (KMG-II): from individual species to whole genera.</title>
        <authorList>
            <person name="Goeker M."/>
        </authorList>
    </citation>
    <scope>NUCLEOTIDE SEQUENCE [LARGE SCALE GENOMIC DNA]</scope>
    <source>
        <strain evidence="2 3">DSM 100065</strain>
    </source>
</reference>
<dbReference type="Gene3D" id="3.40.50.10540">
    <property type="entry name" value="Crotonobetainyl-coa:carnitine coa-transferase, domain 1"/>
    <property type="match status" value="1"/>
</dbReference>
<dbReference type="Proteomes" id="UP000237752">
    <property type="component" value="Unassembled WGS sequence"/>
</dbReference>